<reference evidence="2" key="1">
    <citation type="journal article" date="2013" name="Nature">
        <title>Draft genome of the wheat A-genome progenitor Triticum urartu.</title>
        <authorList>
            <person name="Ling H.Q."/>
            <person name="Zhao S."/>
            <person name="Liu D."/>
            <person name="Wang J."/>
            <person name="Sun H."/>
            <person name="Zhang C."/>
            <person name="Fan H."/>
            <person name="Li D."/>
            <person name="Dong L."/>
            <person name="Tao Y."/>
            <person name="Gao C."/>
            <person name="Wu H."/>
            <person name="Li Y."/>
            <person name="Cui Y."/>
            <person name="Guo X."/>
            <person name="Zheng S."/>
            <person name="Wang B."/>
            <person name="Yu K."/>
            <person name="Liang Q."/>
            <person name="Yang W."/>
            <person name="Lou X."/>
            <person name="Chen J."/>
            <person name="Feng M."/>
            <person name="Jian J."/>
            <person name="Zhang X."/>
            <person name="Luo G."/>
            <person name="Jiang Y."/>
            <person name="Liu J."/>
            <person name="Wang Z."/>
            <person name="Sha Y."/>
            <person name="Zhang B."/>
            <person name="Wu H."/>
            <person name="Tang D."/>
            <person name="Shen Q."/>
            <person name="Xue P."/>
            <person name="Zou S."/>
            <person name="Wang X."/>
            <person name="Liu X."/>
            <person name="Wang F."/>
            <person name="Yang Y."/>
            <person name="An X."/>
            <person name="Dong Z."/>
            <person name="Zhang K."/>
            <person name="Zhang X."/>
            <person name="Luo M.C."/>
            <person name="Dvorak J."/>
            <person name="Tong Y."/>
            <person name="Wang J."/>
            <person name="Yang H."/>
            <person name="Li Z."/>
            <person name="Wang D."/>
            <person name="Zhang A."/>
            <person name="Wang J."/>
        </authorList>
    </citation>
    <scope>NUCLEOTIDE SEQUENCE</scope>
    <source>
        <strain evidence="2">cv. G1812</strain>
    </source>
</reference>
<sequence length="98" mass="10930">MVSSIQYDLFGGATKVPSIWNLKVKCLVRYFLPPGMSMMLGFKEEQAAAHAFDNAYKKYPLPFLYNPLAGGSNESSCTLSVLMTNHQGKKACECIWPF</sequence>
<dbReference type="AlphaFoldDB" id="A0A8R7QXS1"/>
<name>A0A8R7QXS1_TRIUA</name>
<evidence type="ECO:0000313" key="1">
    <source>
        <dbReference type="EnsemblPlants" id="TuG1812G0700001732.01.T01"/>
    </source>
</evidence>
<protein>
    <submittedName>
        <fullName evidence="1">Uncharacterized protein</fullName>
    </submittedName>
</protein>
<reference evidence="1" key="2">
    <citation type="submission" date="2018-03" db="EMBL/GenBank/DDBJ databases">
        <title>The Triticum urartu genome reveals the dynamic nature of wheat genome evolution.</title>
        <authorList>
            <person name="Ling H."/>
            <person name="Ma B."/>
            <person name="Shi X."/>
            <person name="Liu H."/>
            <person name="Dong L."/>
            <person name="Sun H."/>
            <person name="Cao Y."/>
            <person name="Gao Q."/>
            <person name="Zheng S."/>
            <person name="Li Y."/>
            <person name="Yu Y."/>
            <person name="Du H."/>
            <person name="Qi M."/>
            <person name="Li Y."/>
            <person name="Yu H."/>
            <person name="Cui Y."/>
            <person name="Wang N."/>
            <person name="Chen C."/>
            <person name="Wu H."/>
            <person name="Zhao Y."/>
            <person name="Zhang J."/>
            <person name="Li Y."/>
            <person name="Zhou W."/>
            <person name="Zhang B."/>
            <person name="Hu W."/>
            <person name="Eijk M."/>
            <person name="Tang J."/>
            <person name="Witsenboer H."/>
            <person name="Zhao S."/>
            <person name="Li Z."/>
            <person name="Zhang A."/>
            <person name="Wang D."/>
            <person name="Liang C."/>
        </authorList>
    </citation>
    <scope>NUCLEOTIDE SEQUENCE [LARGE SCALE GENOMIC DNA]</scope>
    <source>
        <strain evidence="1">cv. G1812</strain>
    </source>
</reference>
<organism evidence="1 2">
    <name type="scientific">Triticum urartu</name>
    <name type="common">Red wild einkorn</name>
    <name type="synonym">Crithodium urartu</name>
    <dbReference type="NCBI Taxonomy" id="4572"/>
    <lineage>
        <taxon>Eukaryota</taxon>
        <taxon>Viridiplantae</taxon>
        <taxon>Streptophyta</taxon>
        <taxon>Embryophyta</taxon>
        <taxon>Tracheophyta</taxon>
        <taxon>Spermatophyta</taxon>
        <taxon>Magnoliopsida</taxon>
        <taxon>Liliopsida</taxon>
        <taxon>Poales</taxon>
        <taxon>Poaceae</taxon>
        <taxon>BOP clade</taxon>
        <taxon>Pooideae</taxon>
        <taxon>Triticodae</taxon>
        <taxon>Triticeae</taxon>
        <taxon>Triticinae</taxon>
        <taxon>Triticum</taxon>
    </lineage>
</organism>
<evidence type="ECO:0000313" key="2">
    <source>
        <dbReference type="Proteomes" id="UP000015106"/>
    </source>
</evidence>
<keyword evidence="2" id="KW-1185">Reference proteome</keyword>
<reference evidence="1" key="3">
    <citation type="submission" date="2022-06" db="UniProtKB">
        <authorList>
            <consortium name="EnsemblPlants"/>
        </authorList>
    </citation>
    <scope>IDENTIFICATION</scope>
</reference>
<dbReference type="Gramene" id="TuG1812G0700001732.01.T01">
    <property type="protein sequence ID" value="TuG1812G0700001732.01.T01"/>
    <property type="gene ID" value="TuG1812G0700001732.01"/>
</dbReference>
<proteinExistence type="predicted"/>
<dbReference type="Proteomes" id="UP000015106">
    <property type="component" value="Chromosome 7"/>
</dbReference>
<dbReference type="EnsemblPlants" id="TuG1812G0700001732.01.T01">
    <property type="protein sequence ID" value="TuG1812G0700001732.01.T01"/>
    <property type="gene ID" value="TuG1812G0700001732.01"/>
</dbReference>
<accession>A0A8R7QXS1</accession>